<gene>
    <name evidence="1" type="ORF">CR513_49437</name>
</gene>
<keyword evidence="2" id="KW-1185">Reference proteome</keyword>
<accession>A0A371EYW3</accession>
<dbReference type="PANTHER" id="PTHR42648:SF28">
    <property type="entry name" value="TRANSPOSON-ENCODED PROTEIN WITH RIBONUCLEASE H-LIKE AND RETROVIRUS ZINC FINGER-LIKE DOMAINS"/>
    <property type="match status" value="1"/>
</dbReference>
<dbReference type="GO" id="GO:0003676">
    <property type="term" value="F:nucleic acid binding"/>
    <property type="evidence" value="ECO:0007669"/>
    <property type="project" value="InterPro"/>
</dbReference>
<dbReference type="Proteomes" id="UP000257109">
    <property type="component" value="Unassembled WGS sequence"/>
</dbReference>
<dbReference type="InterPro" id="IPR039537">
    <property type="entry name" value="Retrotran_Ty1/copia-like"/>
</dbReference>
<dbReference type="InterPro" id="IPR036397">
    <property type="entry name" value="RNaseH_sf"/>
</dbReference>
<evidence type="ECO:0000313" key="1">
    <source>
        <dbReference type="EMBL" id="RDX71242.1"/>
    </source>
</evidence>
<dbReference type="OrthoDB" id="5544992at2759"/>
<evidence type="ECO:0008006" key="3">
    <source>
        <dbReference type="Google" id="ProtNLM"/>
    </source>
</evidence>
<dbReference type="SUPFAM" id="SSF53098">
    <property type="entry name" value="Ribonuclease H-like"/>
    <property type="match status" value="1"/>
</dbReference>
<evidence type="ECO:0000313" key="2">
    <source>
        <dbReference type="Proteomes" id="UP000257109"/>
    </source>
</evidence>
<dbReference type="PANTHER" id="PTHR42648">
    <property type="entry name" value="TRANSPOSASE, PUTATIVE-RELATED"/>
    <property type="match status" value="1"/>
</dbReference>
<dbReference type="Gene3D" id="3.30.420.10">
    <property type="entry name" value="Ribonuclease H-like superfamily/Ribonuclease H"/>
    <property type="match status" value="1"/>
</dbReference>
<dbReference type="AlphaFoldDB" id="A0A371EYW3"/>
<dbReference type="EMBL" id="QJKJ01011417">
    <property type="protein sequence ID" value="RDX71242.1"/>
    <property type="molecule type" value="Genomic_DNA"/>
</dbReference>
<name>A0A371EYW3_MUCPR</name>
<reference evidence="1" key="1">
    <citation type="submission" date="2018-05" db="EMBL/GenBank/DDBJ databases">
        <title>Draft genome of Mucuna pruriens seed.</title>
        <authorList>
            <person name="Nnadi N.E."/>
            <person name="Vos R."/>
            <person name="Hasami M.H."/>
            <person name="Devisetty U.K."/>
            <person name="Aguiy J.C."/>
        </authorList>
    </citation>
    <scope>NUCLEOTIDE SEQUENCE [LARGE SCALE GENOMIC DNA]</scope>
    <source>
        <strain evidence="1">JCA_2017</strain>
    </source>
</reference>
<proteinExistence type="predicted"/>
<sequence length="193" mass="22531">MGCEEQCDARKVYWTIKMGGETEYTRHCQIRMFFNLIFISRHTKTVNCSVTFFAESCLIRDGSLRMIGSGNLFHGLYYLNLEPEHNLSNVVCENSIVAKSVLWYFKLGHVSLAQMNTLCKDFPSVHKHLSFTVHTSIVVHPFDLLHMDVRGPYANPLVHNHRFFITIVDDHNRFTWIIMLKGKYEVKLKFKDL</sequence>
<protein>
    <recommendedName>
        <fullName evidence="3">GAG-pre-integrase domain-containing protein</fullName>
    </recommendedName>
</protein>
<dbReference type="InterPro" id="IPR012337">
    <property type="entry name" value="RNaseH-like_sf"/>
</dbReference>
<comment type="caution">
    <text evidence="1">The sequence shown here is derived from an EMBL/GenBank/DDBJ whole genome shotgun (WGS) entry which is preliminary data.</text>
</comment>
<organism evidence="1 2">
    <name type="scientific">Mucuna pruriens</name>
    <name type="common">Velvet bean</name>
    <name type="synonym">Dolichos pruriens</name>
    <dbReference type="NCBI Taxonomy" id="157652"/>
    <lineage>
        <taxon>Eukaryota</taxon>
        <taxon>Viridiplantae</taxon>
        <taxon>Streptophyta</taxon>
        <taxon>Embryophyta</taxon>
        <taxon>Tracheophyta</taxon>
        <taxon>Spermatophyta</taxon>
        <taxon>Magnoliopsida</taxon>
        <taxon>eudicotyledons</taxon>
        <taxon>Gunneridae</taxon>
        <taxon>Pentapetalae</taxon>
        <taxon>rosids</taxon>
        <taxon>fabids</taxon>
        <taxon>Fabales</taxon>
        <taxon>Fabaceae</taxon>
        <taxon>Papilionoideae</taxon>
        <taxon>50 kb inversion clade</taxon>
        <taxon>NPAAA clade</taxon>
        <taxon>indigoferoid/millettioid clade</taxon>
        <taxon>Phaseoleae</taxon>
        <taxon>Mucuna</taxon>
    </lineage>
</organism>
<feature type="non-terminal residue" evidence="1">
    <location>
        <position position="1"/>
    </location>
</feature>